<reference evidence="3 4" key="1">
    <citation type="submission" date="2018-06" db="EMBL/GenBank/DDBJ databases">
        <authorList>
            <consortium name="Pathogen Informatics"/>
            <person name="Doyle S."/>
        </authorList>
    </citation>
    <scope>NUCLEOTIDE SEQUENCE [LARGE SCALE GENOMIC DNA]</scope>
    <source>
        <strain evidence="2 4">NCTC5052</strain>
        <strain evidence="1 3">NCTC9645</strain>
    </source>
</reference>
<keyword evidence="1" id="KW-0560">Oxidoreductase</keyword>
<dbReference type="Proteomes" id="UP000254103">
    <property type="component" value="Unassembled WGS sequence"/>
</dbReference>
<dbReference type="AlphaFoldDB" id="A0A2X3DGM2"/>
<name>A0A2X3DGM2_KLEPN</name>
<evidence type="ECO:0000313" key="3">
    <source>
        <dbReference type="Proteomes" id="UP000250675"/>
    </source>
</evidence>
<dbReference type="Proteomes" id="UP000250675">
    <property type="component" value="Unassembled WGS sequence"/>
</dbReference>
<proteinExistence type="predicted"/>
<protein>
    <submittedName>
        <fullName evidence="1">1,2-dihydroxy-3-keto-5-methylthiopentene dioxygenase</fullName>
        <ecNumber evidence="1">1.13.11.54</ecNumber>
    </submittedName>
</protein>
<dbReference type="EMBL" id="UGLJ01000002">
    <property type="protein sequence ID" value="STT92222.1"/>
    <property type="molecule type" value="Genomic_DNA"/>
</dbReference>
<evidence type="ECO:0000313" key="1">
    <source>
        <dbReference type="EMBL" id="SQC23673.1"/>
    </source>
</evidence>
<dbReference type="InterPro" id="IPR011051">
    <property type="entry name" value="RmlC_Cupin_sf"/>
</dbReference>
<dbReference type="GO" id="GO:0010309">
    <property type="term" value="F:acireductone dioxygenase [iron(II)-requiring] activity"/>
    <property type="evidence" value="ECO:0007669"/>
    <property type="project" value="UniProtKB-EC"/>
</dbReference>
<evidence type="ECO:0000313" key="4">
    <source>
        <dbReference type="Proteomes" id="UP000254103"/>
    </source>
</evidence>
<organism evidence="1 3">
    <name type="scientific">Klebsiella pneumoniae</name>
    <dbReference type="NCBI Taxonomy" id="573"/>
    <lineage>
        <taxon>Bacteria</taxon>
        <taxon>Pseudomonadati</taxon>
        <taxon>Pseudomonadota</taxon>
        <taxon>Gammaproteobacteria</taxon>
        <taxon>Enterobacterales</taxon>
        <taxon>Enterobacteriaceae</taxon>
        <taxon>Klebsiella/Raoultella group</taxon>
        <taxon>Klebsiella</taxon>
        <taxon>Klebsiella pneumoniae complex</taxon>
    </lineage>
</organism>
<gene>
    <name evidence="1" type="primary">mtnD</name>
    <name evidence="2" type="ORF">NCTC5052_00581</name>
    <name evidence="1" type="ORF">NCTC9645_03707</name>
</gene>
<dbReference type="InterPro" id="IPR014710">
    <property type="entry name" value="RmlC-like_jellyroll"/>
</dbReference>
<dbReference type="SUPFAM" id="SSF51182">
    <property type="entry name" value="RmlC-like cupins"/>
    <property type="match status" value="1"/>
</dbReference>
<dbReference type="Gene3D" id="2.60.120.10">
    <property type="entry name" value="Jelly Rolls"/>
    <property type="match status" value="1"/>
</dbReference>
<dbReference type="EMBL" id="UASO01000004">
    <property type="protein sequence ID" value="SQC23673.1"/>
    <property type="molecule type" value="Genomic_DNA"/>
</dbReference>
<keyword evidence="1" id="KW-0223">Dioxygenase</keyword>
<evidence type="ECO:0000313" key="2">
    <source>
        <dbReference type="EMBL" id="STT92222.1"/>
    </source>
</evidence>
<sequence length="86" mass="9540">MSALTLFSVTDPQTPVWHSTDAKAIQDQLNAKGVRFERWQADRDLGANPSPETVIAAYQHAIDKLVAESHLHLWGSAGRYLLRRGG</sequence>
<accession>A0A2X3DGM2</accession>
<dbReference type="EC" id="1.13.11.54" evidence="1"/>